<gene>
    <name evidence="3" type="ORF">TM448A01817_0006</name>
</gene>
<sequence>MTETQEKIVKLFPKQFDAFNFETQFGAVVAGVQSGKSYVGAYWSGKKITEFPKGTGIIIAPTYNVLRQATLKKFFDVFSELRICYKEHKGEIHLPTGGIIYVRSADKPLGIEGITANWIWIDEGGMTSVLTWTVCRSRVSMTGGQILITTTPYNMGWLYKDFYLPYKEKQDKDLSFYSWSSVESPYFSKEFYEAERKRLRPEEFNRRYEGQFNKMTGLVYDLPDELQVVLLDVNIKTEARIIGVDWGFRNPAAIIVCYLRDNEWYIVDEWKVAERTTAEIIQVLKNKLSEHHAIAVYPDPAEPDRIEECRRAGIPVMETNKDIKGGISYIQQLIREKRFKVCNNCQETLNEISMYHYAEPQEDKPEKDEPLKFNDHIADSFRYAIYSYKPVGNYNFIPSSPIKPYYGDRDISF</sequence>
<dbReference type="PANTHER" id="PTHR39184:SF1">
    <property type="entry name" value="PBSX PHAGE TERMINASE LARGE SUBUNIT"/>
    <property type="match status" value="1"/>
</dbReference>
<dbReference type="InterPro" id="IPR035421">
    <property type="entry name" value="Terminase_6C"/>
</dbReference>
<protein>
    <submittedName>
        <fullName evidence="3">Putative terminase</fullName>
    </submittedName>
</protein>
<dbReference type="Gene3D" id="3.30.420.280">
    <property type="match status" value="1"/>
</dbReference>
<evidence type="ECO:0000313" key="3">
    <source>
        <dbReference type="EMBL" id="QJA50565.1"/>
    </source>
</evidence>
<proteinExistence type="predicted"/>
<accession>A0A6H1ZTG7</accession>
<dbReference type="PANTHER" id="PTHR39184">
    <property type="match status" value="1"/>
</dbReference>
<dbReference type="Pfam" id="PF03237">
    <property type="entry name" value="Terminase_6N"/>
    <property type="match status" value="1"/>
</dbReference>
<feature type="domain" description="Terminase large subunit gp17-like C-terminal" evidence="2">
    <location>
        <begin position="242"/>
        <end position="385"/>
    </location>
</feature>
<dbReference type="Pfam" id="PF17289">
    <property type="entry name" value="Terminase_6C"/>
    <property type="match status" value="1"/>
</dbReference>
<dbReference type="EMBL" id="MT144203">
    <property type="protein sequence ID" value="QJA50565.1"/>
    <property type="molecule type" value="Genomic_DNA"/>
</dbReference>
<name>A0A6H1ZTG7_9ZZZZ</name>
<evidence type="ECO:0000259" key="2">
    <source>
        <dbReference type="Pfam" id="PF17289"/>
    </source>
</evidence>
<dbReference type="AlphaFoldDB" id="A0A6H1ZTG7"/>
<reference evidence="3" key="1">
    <citation type="submission" date="2020-03" db="EMBL/GenBank/DDBJ databases">
        <title>The deep terrestrial virosphere.</title>
        <authorList>
            <person name="Holmfeldt K."/>
            <person name="Nilsson E."/>
            <person name="Simone D."/>
            <person name="Lopez-Fernandez M."/>
            <person name="Wu X."/>
            <person name="de Brujin I."/>
            <person name="Lundin D."/>
            <person name="Andersson A."/>
            <person name="Bertilsson S."/>
            <person name="Dopson M."/>
        </authorList>
    </citation>
    <scope>NUCLEOTIDE SEQUENCE</scope>
    <source>
        <strain evidence="3">TM448A01817</strain>
    </source>
</reference>
<dbReference type="Gene3D" id="3.40.50.300">
    <property type="entry name" value="P-loop containing nucleotide triphosphate hydrolases"/>
    <property type="match status" value="1"/>
</dbReference>
<evidence type="ECO:0000256" key="1">
    <source>
        <dbReference type="ARBA" id="ARBA00022612"/>
    </source>
</evidence>
<keyword evidence="1" id="KW-1188">Viral release from host cell</keyword>
<dbReference type="InterPro" id="IPR027417">
    <property type="entry name" value="P-loop_NTPase"/>
</dbReference>
<dbReference type="InterPro" id="IPR052380">
    <property type="entry name" value="Viral_DNA_packaging_terminase"/>
</dbReference>
<organism evidence="3">
    <name type="scientific">viral metagenome</name>
    <dbReference type="NCBI Taxonomy" id="1070528"/>
    <lineage>
        <taxon>unclassified sequences</taxon>
        <taxon>metagenomes</taxon>
        <taxon>organismal metagenomes</taxon>
    </lineage>
</organism>